<feature type="region of interest" description="Disordered" evidence="1">
    <location>
        <begin position="1"/>
        <end position="52"/>
    </location>
</feature>
<proteinExistence type="predicted"/>
<accession>A0A834TI82</accession>
<dbReference type="Proteomes" id="UP000634136">
    <property type="component" value="Unassembled WGS sequence"/>
</dbReference>
<evidence type="ECO:0000313" key="3">
    <source>
        <dbReference type="Proteomes" id="UP000634136"/>
    </source>
</evidence>
<name>A0A834TI82_9FABA</name>
<comment type="caution">
    <text evidence="2">The sequence shown here is derived from an EMBL/GenBank/DDBJ whole genome shotgun (WGS) entry which is preliminary data.</text>
</comment>
<keyword evidence="3" id="KW-1185">Reference proteome</keyword>
<gene>
    <name evidence="2" type="ORF">G2W53_026911</name>
</gene>
<feature type="compositionally biased region" description="Basic and acidic residues" evidence="1">
    <location>
        <begin position="9"/>
        <end position="27"/>
    </location>
</feature>
<organism evidence="2 3">
    <name type="scientific">Senna tora</name>
    <dbReference type="NCBI Taxonomy" id="362788"/>
    <lineage>
        <taxon>Eukaryota</taxon>
        <taxon>Viridiplantae</taxon>
        <taxon>Streptophyta</taxon>
        <taxon>Embryophyta</taxon>
        <taxon>Tracheophyta</taxon>
        <taxon>Spermatophyta</taxon>
        <taxon>Magnoliopsida</taxon>
        <taxon>eudicotyledons</taxon>
        <taxon>Gunneridae</taxon>
        <taxon>Pentapetalae</taxon>
        <taxon>rosids</taxon>
        <taxon>fabids</taxon>
        <taxon>Fabales</taxon>
        <taxon>Fabaceae</taxon>
        <taxon>Caesalpinioideae</taxon>
        <taxon>Cassia clade</taxon>
        <taxon>Senna</taxon>
    </lineage>
</organism>
<protein>
    <submittedName>
        <fullName evidence="2">Uncharacterized protein</fullName>
    </submittedName>
</protein>
<sequence>MTQGNLPRRFKEIRVGRPPVDHVDPRPQKSMSRGLPRSFKPIRVSRPRGSPSIKNQRVVGQLFCNAKYHVHMLGQNEAHDTRKPPKKFQGNPTYARPNFRWTTTWIAVGRRHSKINHPWVNFFSMQNLTCICLDKIIPMTKGNLPKIFKAIRVGRPAVDHVDRRPSNINESWVKFFSMQNLTCICWVKMKPMTQGKPSKKFQGNPTCARPNLRWTTTWKHSKINYPWKEASQEVSRRSESVARRSTTWIVVHQKSMSHGVKMKPMTQGNLRRTFKAIRHARSQIFDGRRVERRPSAPLKNQSPMGSLPRIFQVIRVGRPTIDHVDRRPSKINESWVKFFSMQNLMCICWVKMKPLTQGNLRRSFKAIQLVRGQIFDRRRRGSSSVGNAKKSITHGSTFFLCNISGAYAGLK</sequence>
<dbReference type="AlphaFoldDB" id="A0A834TI82"/>
<reference evidence="2" key="1">
    <citation type="submission" date="2020-09" db="EMBL/GenBank/DDBJ databases">
        <title>Genome-Enabled Discovery of Anthraquinone Biosynthesis in Senna tora.</title>
        <authorList>
            <person name="Kang S.-H."/>
            <person name="Pandey R.P."/>
            <person name="Lee C.-M."/>
            <person name="Sim J.-S."/>
            <person name="Jeong J.-T."/>
            <person name="Choi B.-S."/>
            <person name="Jung M."/>
            <person name="Ginzburg D."/>
            <person name="Zhao K."/>
            <person name="Won S.Y."/>
            <person name="Oh T.-J."/>
            <person name="Yu Y."/>
            <person name="Kim N.-H."/>
            <person name="Lee O.R."/>
            <person name="Lee T.-H."/>
            <person name="Bashyal P."/>
            <person name="Kim T.-S."/>
            <person name="Lee W.-H."/>
            <person name="Kawkins C."/>
            <person name="Kim C.-K."/>
            <person name="Kim J.S."/>
            <person name="Ahn B.O."/>
            <person name="Rhee S.Y."/>
            <person name="Sohng J.K."/>
        </authorList>
    </citation>
    <scope>NUCLEOTIDE SEQUENCE</scope>
    <source>
        <tissue evidence="2">Leaf</tissue>
    </source>
</reference>
<dbReference type="EMBL" id="JAAIUW010000008">
    <property type="protein sequence ID" value="KAF7821456.1"/>
    <property type="molecule type" value="Genomic_DNA"/>
</dbReference>
<evidence type="ECO:0000313" key="2">
    <source>
        <dbReference type="EMBL" id="KAF7821456.1"/>
    </source>
</evidence>
<evidence type="ECO:0000256" key="1">
    <source>
        <dbReference type="SAM" id="MobiDB-lite"/>
    </source>
</evidence>